<name>A0A6A7BM46_9PLEO</name>
<keyword evidence="2" id="KW-1185">Reference proteome</keyword>
<reference evidence="1" key="1">
    <citation type="submission" date="2020-01" db="EMBL/GenBank/DDBJ databases">
        <authorList>
            <consortium name="DOE Joint Genome Institute"/>
            <person name="Haridas S."/>
            <person name="Albert R."/>
            <person name="Binder M."/>
            <person name="Bloem J."/>
            <person name="Labutti K."/>
            <person name="Salamov A."/>
            <person name="Andreopoulos B."/>
            <person name="Baker S.E."/>
            <person name="Barry K."/>
            <person name="Bills G."/>
            <person name="Bluhm B.H."/>
            <person name="Cannon C."/>
            <person name="Castanera R."/>
            <person name="Culley D.E."/>
            <person name="Daum C."/>
            <person name="Ezra D."/>
            <person name="Gonzalez J.B."/>
            <person name="Henrissat B."/>
            <person name="Kuo A."/>
            <person name="Liang C."/>
            <person name="Lipzen A."/>
            <person name="Lutzoni F."/>
            <person name="Magnuson J."/>
            <person name="Mondo S."/>
            <person name="Nolan M."/>
            <person name="Ohm R."/>
            <person name="Pangilinan J."/>
            <person name="Park H.-J."/>
            <person name="Ramirez L."/>
            <person name="Alfaro M."/>
            <person name="Sun H."/>
            <person name="Tritt A."/>
            <person name="Yoshinaga Y."/>
            <person name="Zwiers L.-H."/>
            <person name="Turgeon B.G."/>
            <person name="Goodwin S.B."/>
            <person name="Spatafora J.W."/>
            <person name="Crous P.W."/>
            <person name="Grigoriev I.V."/>
        </authorList>
    </citation>
    <scope>NUCLEOTIDE SEQUENCE</scope>
    <source>
        <strain evidence="1">IPT5</strain>
    </source>
</reference>
<gene>
    <name evidence="1" type="ORF">T440DRAFT_1054</name>
</gene>
<proteinExistence type="predicted"/>
<accession>A0A6A7BM46</accession>
<evidence type="ECO:0000313" key="2">
    <source>
        <dbReference type="Proteomes" id="UP000799423"/>
    </source>
</evidence>
<dbReference type="Proteomes" id="UP000799423">
    <property type="component" value="Unassembled WGS sequence"/>
</dbReference>
<protein>
    <submittedName>
        <fullName evidence="1">Uncharacterized protein</fullName>
    </submittedName>
</protein>
<dbReference type="AlphaFoldDB" id="A0A6A7BM46"/>
<sequence>MLPYLDDLSRSHSITQYSREACFCLLLCQFPWSILLRYTAYCRQHRNHWIGTFSYILPIICTLGREYTLR</sequence>
<dbReference type="EMBL" id="MU006288">
    <property type="protein sequence ID" value="KAF2856501.1"/>
    <property type="molecule type" value="Genomic_DNA"/>
</dbReference>
<organism evidence="1 2">
    <name type="scientific">Plenodomus tracheiphilus IPT5</name>
    <dbReference type="NCBI Taxonomy" id="1408161"/>
    <lineage>
        <taxon>Eukaryota</taxon>
        <taxon>Fungi</taxon>
        <taxon>Dikarya</taxon>
        <taxon>Ascomycota</taxon>
        <taxon>Pezizomycotina</taxon>
        <taxon>Dothideomycetes</taxon>
        <taxon>Pleosporomycetidae</taxon>
        <taxon>Pleosporales</taxon>
        <taxon>Pleosporineae</taxon>
        <taxon>Leptosphaeriaceae</taxon>
        <taxon>Plenodomus</taxon>
    </lineage>
</organism>
<evidence type="ECO:0000313" key="1">
    <source>
        <dbReference type="EMBL" id="KAF2856501.1"/>
    </source>
</evidence>